<dbReference type="Proteomes" id="UP000515154">
    <property type="component" value="Linkage group LG5"/>
</dbReference>
<dbReference type="PRINTS" id="PR00081">
    <property type="entry name" value="GDHRDH"/>
</dbReference>
<evidence type="ECO:0000256" key="4">
    <source>
        <dbReference type="SAM" id="Phobius"/>
    </source>
</evidence>
<accession>A0A6P7SGP0</accession>
<keyword evidence="5" id="KW-1185">Reference proteome</keyword>
<dbReference type="CDD" id="cd05332">
    <property type="entry name" value="11beta-HSD1_like_SDR_c"/>
    <property type="match status" value="1"/>
</dbReference>
<dbReference type="InterPro" id="IPR002347">
    <property type="entry name" value="SDR_fam"/>
</dbReference>
<evidence type="ECO:0000256" key="1">
    <source>
        <dbReference type="ARBA" id="ARBA00006484"/>
    </source>
</evidence>
<evidence type="ECO:0000313" key="5">
    <source>
        <dbReference type="Proteomes" id="UP000515154"/>
    </source>
</evidence>
<dbReference type="PANTHER" id="PTHR44196">
    <property type="entry name" value="DEHYDROGENASE/REDUCTASE SDR FAMILY MEMBER 7B"/>
    <property type="match status" value="1"/>
</dbReference>
<dbReference type="GO" id="GO:0016491">
    <property type="term" value="F:oxidoreductase activity"/>
    <property type="evidence" value="ECO:0007669"/>
    <property type="project" value="UniProtKB-KW"/>
</dbReference>
<dbReference type="PANTHER" id="PTHR44196:SF1">
    <property type="entry name" value="DEHYDROGENASE_REDUCTASE SDR FAMILY MEMBER 7B"/>
    <property type="match status" value="1"/>
</dbReference>
<keyword evidence="4" id="KW-0812">Transmembrane</keyword>
<dbReference type="Gene3D" id="3.40.50.720">
    <property type="entry name" value="NAD(P)-binding Rossmann-like Domain"/>
    <property type="match status" value="1"/>
</dbReference>
<keyword evidence="4" id="KW-1133">Transmembrane helix</keyword>
<feature type="transmembrane region" description="Helical" evidence="4">
    <location>
        <begin position="6"/>
        <end position="23"/>
    </location>
</feature>
<sequence>MFAKITLAGSFVFFTVLYLLRWMKRKKLNIKGKVVLITGATSGLGKACAEIFYKAGCRVILAGRNSERLEKVKTELVGLKEGCSDYKPAILQIDLCDLASIPKKVAEAVSFYDRVDILINNAGQSYRGQVLETILDVDQRLMMVNYFGHVAITKALLPVMISEGGGHIIGISSIQGKIAIPYRTAYAASKHAFQAFFDSLRAEVCDKNITVSVLSPSYIHTNISINAVRADGSQHNVLDNSIAKGMKAEYVAQRILDMVLWKEQDVLLGPLHHRIACYLRPIFPNIFFYIMAKRALKERNEFDKEK</sequence>
<dbReference type="Pfam" id="PF00106">
    <property type="entry name" value="adh_short"/>
    <property type="match status" value="1"/>
</dbReference>
<keyword evidence="4" id="KW-0472">Membrane</keyword>
<dbReference type="SUPFAM" id="SSF51735">
    <property type="entry name" value="NAD(P)-binding Rossmann-fold domains"/>
    <property type="match status" value="1"/>
</dbReference>
<keyword evidence="2" id="KW-0560">Oxidoreductase</keyword>
<name>A0A6P7SGP0_9MOLL</name>
<dbReference type="KEGG" id="osn:115212388"/>
<comment type="similarity">
    <text evidence="1 3">Belongs to the short-chain dehydrogenases/reductases (SDR) family.</text>
</comment>
<dbReference type="PRINTS" id="PR00080">
    <property type="entry name" value="SDRFAMILY"/>
</dbReference>
<evidence type="ECO:0000256" key="2">
    <source>
        <dbReference type="ARBA" id="ARBA00023002"/>
    </source>
</evidence>
<dbReference type="RefSeq" id="XP_029637131.1">
    <property type="nucleotide sequence ID" value="XM_029781271.2"/>
</dbReference>
<dbReference type="AlphaFoldDB" id="A0A6P7SGP0"/>
<evidence type="ECO:0000313" key="6">
    <source>
        <dbReference type="RefSeq" id="XP_029637131.1"/>
    </source>
</evidence>
<organism evidence="5 6">
    <name type="scientific">Octopus sinensis</name>
    <name type="common">East Asian common octopus</name>
    <dbReference type="NCBI Taxonomy" id="2607531"/>
    <lineage>
        <taxon>Eukaryota</taxon>
        <taxon>Metazoa</taxon>
        <taxon>Spiralia</taxon>
        <taxon>Lophotrochozoa</taxon>
        <taxon>Mollusca</taxon>
        <taxon>Cephalopoda</taxon>
        <taxon>Coleoidea</taxon>
        <taxon>Octopodiformes</taxon>
        <taxon>Octopoda</taxon>
        <taxon>Incirrata</taxon>
        <taxon>Octopodidae</taxon>
        <taxon>Octopus</taxon>
    </lineage>
</organism>
<protein>
    <submittedName>
        <fullName evidence="6">Dehydrogenase/reductase SDR family protein 7-like</fullName>
    </submittedName>
</protein>
<evidence type="ECO:0000256" key="3">
    <source>
        <dbReference type="RuleBase" id="RU000363"/>
    </source>
</evidence>
<dbReference type="GO" id="GO:0016020">
    <property type="term" value="C:membrane"/>
    <property type="evidence" value="ECO:0007669"/>
    <property type="project" value="TreeGrafter"/>
</dbReference>
<dbReference type="InterPro" id="IPR036291">
    <property type="entry name" value="NAD(P)-bd_dom_sf"/>
</dbReference>
<gene>
    <name evidence="6" type="primary">LOC115212388</name>
</gene>
<reference evidence="6" key="1">
    <citation type="submission" date="2025-08" db="UniProtKB">
        <authorList>
            <consortium name="RefSeq"/>
        </authorList>
    </citation>
    <scope>IDENTIFICATION</scope>
</reference>
<proteinExistence type="inferred from homology"/>